<accession>A0A2U8I4W5</accession>
<keyword evidence="3" id="KW-1185">Reference proteome</keyword>
<feature type="compositionally biased region" description="Polar residues" evidence="1">
    <location>
        <begin position="31"/>
        <end position="41"/>
    </location>
</feature>
<dbReference type="KEGG" id="fsm:CCS41_06330"/>
<sequence length="92" mass="10580">MNIYIKSAVKWTIATMILTGISHASPDRSTESSNSVKNNFSPPLMRKTCTPGNTCQKRENSWEEQLQKMKKLKDRRELELYWASMEPGNGCR</sequence>
<proteinExistence type="predicted"/>
<dbReference type="AlphaFoldDB" id="A0A2U8I4W5"/>
<feature type="region of interest" description="Disordered" evidence="1">
    <location>
        <begin position="22"/>
        <end position="56"/>
    </location>
</feature>
<gene>
    <name evidence="2" type="ORF">CCS41_06330</name>
</gene>
<dbReference type="EMBL" id="CP021659">
    <property type="protein sequence ID" value="AWK14187.1"/>
    <property type="molecule type" value="Genomic_DNA"/>
</dbReference>
<dbReference type="Proteomes" id="UP000261875">
    <property type="component" value="Chromosome"/>
</dbReference>
<organism evidence="2 3">
    <name type="scientific">Candidatus Fukatsuia symbiotica</name>
    <dbReference type="NCBI Taxonomy" id="1878942"/>
    <lineage>
        <taxon>Bacteria</taxon>
        <taxon>Pseudomonadati</taxon>
        <taxon>Pseudomonadota</taxon>
        <taxon>Gammaproteobacteria</taxon>
        <taxon>Enterobacterales</taxon>
        <taxon>Yersiniaceae</taxon>
        <taxon>Candidatus Fukatsuia</taxon>
    </lineage>
</organism>
<name>A0A2U8I4W5_9GAMM</name>
<evidence type="ECO:0000313" key="3">
    <source>
        <dbReference type="Proteomes" id="UP000261875"/>
    </source>
</evidence>
<protein>
    <submittedName>
        <fullName evidence="2">Uncharacterized protein</fullName>
    </submittedName>
</protein>
<reference evidence="2 3" key="1">
    <citation type="submission" date="2017-05" db="EMBL/GenBank/DDBJ databases">
        <title>Genome sequence of Candidatus Fukatsuia symbiotica and Candidatus Hamiltonella defensa from Acyrthosiphon pisum strain 5D.</title>
        <authorList>
            <person name="Patel V.A."/>
            <person name="Chevignon G."/>
            <person name="Russell J.A."/>
            <person name="Oliver K.M."/>
        </authorList>
    </citation>
    <scope>NUCLEOTIDE SEQUENCE [LARGE SCALE GENOMIC DNA]</scope>
    <source>
        <strain evidence="2 3">5D</strain>
    </source>
</reference>
<evidence type="ECO:0000313" key="2">
    <source>
        <dbReference type="EMBL" id="AWK14187.1"/>
    </source>
</evidence>
<evidence type="ECO:0000256" key="1">
    <source>
        <dbReference type="SAM" id="MobiDB-lite"/>
    </source>
</evidence>